<comment type="caution">
    <text evidence="2">The sequence shown here is derived from an EMBL/GenBank/DDBJ whole genome shotgun (WGS) entry which is preliminary data.</text>
</comment>
<evidence type="ECO:0000313" key="3">
    <source>
        <dbReference type="Proteomes" id="UP000035017"/>
    </source>
</evidence>
<proteinExistence type="predicted"/>
<evidence type="ECO:0000256" key="1">
    <source>
        <dbReference type="SAM" id="Phobius"/>
    </source>
</evidence>
<dbReference type="AlphaFoldDB" id="A0A0D0JGL1"/>
<protein>
    <submittedName>
        <fullName evidence="2">Uncharacterized protein</fullName>
    </submittedName>
</protein>
<keyword evidence="1" id="KW-0472">Membrane</keyword>
<gene>
    <name evidence="2" type="ORF">RU07_02720</name>
</gene>
<keyword evidence="1" id="KW-0812">Transmembrane</keyword>
<dbReference type="Proteomes" id="UP000035017">
    <property type="component" value="Unassembled WGS sequence"/>
</dbReference>
<organism evidence="2 3">
    <name type="scientific">Agrobacterium tumefaciens</name>
    <dbReference type="NCBI Taxonomy" id="358"/>
    <lineage>
        <taxon>Bacteria</taxon>
        <taxon>Pseudomonadati</taxon>
        <taxon>Pseudomonadota</taxon>
        <taxon>Alphaproteobacteria</taxon>
        <taxon>Hyphomicrobiales</taxon>
        <taxon>Rhizobiaceae</taxon>
        <taxon>Rhizobium/Agrobacterium group</taxon>
        <taxon>Agrobacterium</taxon>
        <taxon>Agrobacterium tumefaciens complex</taxon>
    </lineage>
</organism>
<dbReference type="OrthoDB" id="8410734at2"/>
<keyword evidence="1" id="KW-1133">Transmembrane helix</keyword>
<reference evidence="2 3" key="1">
    <citation type="submission" date="2014-12" db="EMBL/GenBank/DDBJ databases">
        <title>16Stimator: statistical estimation of ribosomal gene copy numbers from draft genome assemblies.</title>
        <authorList>
            <person name="Perisin M.A."/>
            <person name="Vetter M."/>
            <person name="Gilbert J.A."/>
            <person name="Bergelson J."/>
        </authorList>
    </citation>
    <scope>NUCLEOTIDE SEQUENCE [LARGE SCALE GENOMIC DNA]</scope>
    <source>
        <strain evidence="2 3">MEJ076</strain>
    </source>
</reference>
<feature type="transmembrane region" description="Helical" evidence="1">
    <location>
        <begin position="33"/>
        <end position="58"/>
    </location>
</feature>
<dbReference type="EMBL" id="JXQV01000003">
    <property type="protein sequence ID" value="KIQ05117.1"/>
    <property type="molecule type" value="Genomic_DNA"/>
</dbReference>
<accession>A0A0D0JGL1</accession>
<feature type="transmembrane region" description="Helical" evidence="1">
    <location>
        <begin position="7"/>
        <end position="27"/>
    </location>
</feature>
<sequence length="89" mass="9449">MDKFLQVVGWVGIGIVTLVLLAVMAKAGRGDYAILALLGAMTWALPAVIGFVIIAAFGNMLSQLKAIRAASERQADMFQSIIAGRRTAE</sequence>
<evidence type="ECO:0000313" key="2">
    <source>
        <dbReference type="EMBL" id="KIQ05117.1"/>
    </source>
</evidence>
<name>A0A0D0JGL1_AGRTU</name>